<dbReference type="Pfam" id="PF12349">
    <property type="entry name" value="Sterol-sensing"/>
    <property type="match status" value="1"/>
</dbReference>
<sequence>MLTVSRTIARPLASKGSKFPIETILTTFVFVTLAYFHIVQAIKHSAFFASPSSPALLPTHAFLVKELKTWVPVPDEQPAVAELVQIVLRGVSSNGSDVPITTSMDNMAYFLVNQLQTQDGSTYAQSACYKIDGKCFTSQQPGILTLAFKPGTREPWTAALNTASLPVGPEGIHFEVEHVQAKSIAEMRSGKWVAYAARAFIVRFWDLAKQADSADILVVLLGYILMHGTFIRLFLSGRKLGSNLWLPIAMLSSSVAAFILSLPLSQYFGISLDPVGLSEALPFFVIAIGFDKALQLARAVFSHPQFLLPSQTSLDSSALPIKSAREVVLDAVDQVGTSIVRDYAIEVFVLMVGASSRVTGLKEFCALAALILAIDCVALFTFYISILTVLVEVHRIKALRASVPSTGTVEKANVLQRLSRSIFGEKGADANPNSNIKAADDYALKEPENPAGRLKLLLIVSFLTLHILNLCTTLTPDAAMARHHSHATHRDVDAASLEAYRKVDITTPSWMEVLIQLSEKTSHVNAGTPMVVKAIPSISLRAVSAVQTTSQGIDFTTGWSALINDSSLNKWIVFVLALSVFLNGYLLKGLAATAMRTTFIKQEEMTVQPRTESRSTESPIQKQSTPTSAGLPTPEFSRTPSPNSNIQPLPAVAKPRMHLDLPKDVRPFEECVRIFESGANGVDLLNDEEIILLAQKGKIAPYALEKVLRDLERAVKVRRALISRASDTKTLEHSLVPMENYDYARVLGACCENVVGYIPIPF</sequence>
<evidence type="ECO:0000256" key="2">
    <source>
        <dbReference type="SAM" id="Phobius"/>
    </source>
</evidence>
<feature type="transmembrane region" description="Helical" evidence="2">
    <location>
        <begin position="366"/>
        <end position="391"/>
    </location>
</feature>
<dbReference type="EMBL" id="KN837155">
    <property type="protein sequence ID" value="KIJ38992.1"/>
    <property type="molecule type" value="Genomic_DNA"/>
</dbReference>
<dbReference type="InterPro" id="IPR053958">
    <property type="entry name" value="HMGCR/SNAP/NPC1-like_SSD"/>
</dbReference>
<dbReference type="InterPro" id="IPR009029">
    <property type="entry name" value="HMG_CoA_Rdtase_sub-bd_dom_sf"/>
</dbReference>
<dbReference type="PANTHER" id="PTHR10572">
    <property type="entry name" value="3-HYDROXY-3-METHYLGLUTARYL-COENZYME A REDUCTASE"/>
    <property type="match status" value="1"/>
</dbReference>
<dbReference type="InterPro" id="IPR000731">
    <property type="entry name" value="SSD"/>
</dbReference>
<feature type="non-terminal residue" evidence="4">
    <location>
        <position position="762"/>
    </location>
</feature>
<dbReference type="GO" id="GO:0005789">
    <property type="term" value="C:endoplasmic reticulum membrane"/>
    <property type="evidence" value="ECO:0007669"/>
    <property type="project" value="TreeGrafter"/>
</dbReference>
<keyword evidence="2" id="KW-0472">Membrane</keyword>
<dbReference type="InterPro" id="IPR002202">
    <property type="entry name" value="HMG_CoA_Rdtase"/>
</dbReference>
<dbReference type="HOGENOM" id="CLU_001734_1_0_1"/>
<evidence type="ECO:0000313" key="4">
    <source>
        <dbReference type="EMBL" id="KIJ38992.1"/>
    </source>
</evidence>
<feature type="compositionally biased region" description="Polar residues" evidence="1">
    <location>
        <begin position="616"/>
        <end position="645"/>
    </location>
</feature>
<dbReference type="PROSITE" id="PS50065">
    <property type="entry name" value="HMG_COA_REDUCTASE_4"/>
    <property type="match status" value="1"/>
</dbReference>
<name>A0A0C9VBR5_SPHS4</name>
<gene>
    <name evidence="4" type="ORF">M422DRAFT_258144</name>
</gene>
<keyword evidence="2" id="KW-0812">Transmembrane</keyword>
<feature type="transmembrane region" description="Helical" evidence="2">
    <location>
        <begin position="244"/>
        <end position="264"/>
    </location>
</feature>
<dbReference type="OrthoDB" id="310654at2759"/>
<dbReference type="PANTHER" id="PTHR10572:SF24">
    <property type="entry name" value="3-HYDROXY-3-METHYLGLUTARYL-COENZYME A REDUCTASE"/>
    <property type="match status" value="1"/>
</dbReference>
<dbReference type="PROSITE" id="PS50156">
    <property type="entry name" value="SSD"/>
    <property type="match status" value="1"/>
</dbReference>
<proteinExistence type="predicted"/>
<dbReference type="InterPro" id="IPR023282">
    <property type="entry name" value="HMG_CoA_Rdtase_N"/>
</dbReference>
<dbReference type="SUPFAM" id="SSF56542">
    <property type="entry name" value="Substrate-binding domain of HMG-CoA reductase"/>
    <property type="match status" value="1"/>
</dbReference>
<evidence type="ECO:0000313" key="5">
    <source>
        <dbReference type="Proteomes" id="UP000054279"/>
    </source>
</evidence>
<dbReference type="AlphaFoldDB" id="A0A0C9VBR5"/>
<feature type="domain" description="SSD" evidence="3">
    <location>
        <begin position="215"/>
        <end position="389"/>
    </location>
</feature>
<organism evidence="4 5">
    <name type="scientific">Sphaerobolus stellatus (strain SS14)</name>
    <dbReference type="NCBI Taxonomy" id="990650"/>
    <lineage>
        <taxon>Eukaryota</taxon>
        <taxon>Fungi</taxon>
        <taxon>Dikarya</taxon>
        <taxon>Basidiomycota</taxon>
        <taxon>Agaricomycotina</taxon>
        <taxon>Agaricomycetes</taxon>
        <taxon>Phallomycetidae</taxon>
        <taxon>Geastrales</taxon>
        <taxon>Sphaerobolaceae</taxon>
        <taxon>Sphaerobolus</taxon>
    </lineage>
</organism>
<dbReference type="GO" id="GO:0005778">
    <property type="term" value="C:peroxisomal membrane"/>
    <property type="evidence" value="ECO:0007669"/>
    <property type="project" value="TreeGrafter"/>
</dbReference>
<dbReference type="GO" id="GO:0008299">
    <property type="term" value="P:isoprenoid biosynthetic process"/>
    <property type="evidence" value="ECO:0007669"/>
    <property type="project" value="TreeGrafter"/>
</dbReference>
<dbReference type="GO" id="GO:0015936">
    <property type="term" value="P:coenzyme A metabolic process"/>
    <property type="evidence" value="ECO:0007669"/>
    <property type="project" value="InterPro"/>
</dbReference>
<accession>A0A0C9VBR5</accession>
<dbReference type="FunFam" id="1.10.3270.10:FF:000001">
    <property type="entry name" value="3-hydroxy-3-methylglutaryl coenzyme A reductase"/>
    <property type="match status" value="1"/>
</dbReference>
<evidence type="ECO:0000256" key="1">
    <source>
        <dbReference type="SAM" id="MobiDB-lite"/>
    </source>
</evidence>
<dbReference type="GO" id="GO:0004420">
    <property type="term" value="F:hydroxymethylglutaryl-CoA reductase (NADPH) activity"/>
    <property type="evidence" value="ECO:0007669"/>
    <property type="project" value="InterPro"/>
</dbReference>
<dbReference type="Proteomes" id="UP000054279">
    <property type="component" value="Unassembled WGS sequence"/>
</dbReference>
<evidence type="ECO:0000259" key="3">
    <source>
        <dbReference type="PROSITE" id="PS50156"/>
    </source>
</evidence>
<protein>
    <recommendedName>
        <fullName evidence="3">SSD domain-containing protein</fullName>
    </recommendedName>
</protein>
<keyword evidence="5" id="KW-1185">Reference proteome</keyword>
<feature type="transmembrane region" description="Helical" evidence="2">
    <location>
        <begin position="216"/>
        <end position="235"/>
    </location>
</feature>
<feature type="transmembrane region" description="Helical" evidence="2">
    <location>
        <begin position="571"/>
        <end position="591"/>
    </location>
</feature>
<dbReference type="Gene3D" id="1.10.3270.10">
    <property type="entry name" value="HMGR, N-terminal domain"/>
    <property type="match status" value="1"/>
</dbReference>
<keyword evidence="2" id="KW-1133">Transmembrane helix</keyword>
<dbReference type="SUPFAM" id="SSF82866">
    <property type="entry name" value="Multidrug efflux transporter AcrB transmembrane domain"/>
    <property type="match status" value="1"/>
</dbReference>
<feature type="transmembrane region" description="Helical" evidence="2">
    <location>
        <begin position="21"/>
        <end position="38"/>
    </location>
</feature>
<dbReference type="GO" id="GO:0006696">
    <property type="term" value="P:ergosterol biosynthetic process"/>
    <property type="evidence" value="ECO:0007669"/>
    <property type="project" value="TreeGrafter"/>
</dbReference>
<reference evidence="4 5" key="1">
    <citation type="submission" date="2014-06" db="EMBL/GenBank/DDBJ databases">
        <title>Evolutionary Origins and Diversification of the Mycorrhizal Mutualists.</title>
        <authorList>
            <consortium name="DOE Joint Genome Institute"/>
            <consortium name="Mycorrhizal Genomics Consortium"/>
            <person name="Kohler A."/>
            <person name="Kuo A."/>
            <person name="Nagy L.G."/>
            <person name="Floudas D."/>
            <person name="Copeland A."/>
            <person name="Barry K.W."/>
            <person name="Cichocki N."/>
            <person name="Veneault-Fourrey C."/>
            <person name="LaButti K."/>
            <person name="Lindquist E.A."/>
            <person name="Lipzen A."/>
            <person name="Lundell T."/>
            <person name="Morin E."/>
            <person name="Murat C."/>
            <person name="Riley R."/>
            <person name="Ohm R."/>
            <person name="Sun H."/>
            <person name="Tunlid A."/>
            <person name="Henrissat B."/>
            <person name="Grigoriev I.V."/>
            <person name="Hibbett D.S."/>
            <person name="Martin F."/>
        </authorList>
    </citation>
    <scope>NUCLEOTIDE SEQUENCE [LARGE SCALE GENOMIC DNA]</scope>
    <source>
        <strain evidence="4 5">SS14</strain>
    </source>
</reference>
<feature type="region of interest" description="Disordered" evidence="1">
    <location>
        <begin position="605"/>
        <end position="645"/>
    </location>
</feature>